<organism evidence="2 3">
    <name type="scientific">Methanooceanicella nereidis</name>
    <dbReference type="NCBI Taxonomy" id="2052831"/>
    <lineage>
        <taxon>Archaea</taxon>
        <taxon>Methanobacteriati</taxon>
        <taxon>Methanobacteriota</taxon>
        <taxon>Stenosarchaea group</taxon>
        <taxon>Methanomicrobia</taxon>
        <taxon>Methanocellales</taxon>
        <taxon>Methanocellaceae</taxon>
        <taxon>Methanooceanicella</taxon>
    </lineage>
</organism>
<feature type="domain" description="Metallo-beta-lactamase" evidence="1">
    <location>
        <begin position="25"/>
        <end position="248"/>
    </location>
</feature>
<gene>
    <name evidence="2" type="ORF">CUJ83_11340</name>
</gene>
<accession>A0AAP2RG35</accession>
<dbReference type="InterPro" id="IPR041712">
    <property type="entry name" value="DHPS-like_MBL-fold"/>
</dbReference>
<dbReference type="InterPro" id="IPR052926">
    <property type="entry name" value="Metallo-beta-lactamase_dom"/>
</dbReference>
<sequence>MSAKIKITCLIDNTVSFGSGYWGEHGLSFYIESNGVRVLLDTGQTEEVLSHNLKVAGIDLDGLDAIVLSHGHYDHTGGLREAAGRAGKVRIVVHPAAFESKYARKEGKFKEIGIPFGQSELKEHCELVQASDSIELGGGVFTTGEVKRVTSYELPHPDLMVDQNGSLIADPVRDDQSIVIDAGDDLILLCGCCHAGIVNTIEHVKNKFGKYPVLVAGGLHMANVSEERMERSIAALKQAGIKKIIPGHCSGREVLLRASEAGIDAEPLSAGMKLEF</sequence>
<dbReference type="PANTHER" id="PTHR13754:SF13">
    <property type="entry name" value="METALLO-BETA-LACTAMASE SUPERFAMILY PROTEIN (AFU_ORTHOLOGUE AFUA_3G07630)"/>
    <property type="match status" value="1"/>
</dbReference>
<dbReference type="Pfam" id="PF00753">
    <property type="entry name" value="Lactamase_B"/>
    <property type="match status" value="1"/>
</dbReference>
<evidence type="ECO:0000313" key="2">
    <source>
        <dbReference type="EMBL" id="MCD1295592.1"/>
    </source>
</evidence>
<dbReference type="EMBL" id="PGCK01000009">
    <property type="protein sequence ID" value="MCD1295592.1"/>
    <property type="molecule type" value="Genomic_DNA"/>
</dbReference>
<dbReference type="Gene3D" id="3.60.15.10">
    <property type="entry name" value="Ribonuclease Z/Hydroxyacylglutathione hydrolase-like"/>
    <property type="match status" value="1"/>
</dbReference>
<comment type="caution">
    <text evidence="2">The sequence shown here is derived from an EMBL/GenBank/DDBJ whole genome shotgun (WGS) entry which is preliminary data.</text>
</comment>
<dbReference type="Proteomes" id="UP001320159">
    <property type="component" value="Unassembled WGS sequence"/>
</dbReference>
<dbReference type="AlphaFoldDB" id="A0AAP2RG35"/>
<evidence type="ECO:0000313" key="3">
    <source>
        <dbReference type="Proteomes" id="UP001320159"/>
    </source>
</evidence>
<dbReference type="InterPro" id="IPR036866">
    <property type="entry name" value="RibonucZ/Hydroxyglut_hydro"/>
</dbReference>
<evidence type="ECO:0000259" key="1">
    <source>
        <dbReference type="SMART" id="SM00849"/>
    </source>
</evidence>
<dbReference type="CDD" id="cd07713">
    <property type="entry name" value="DHPS-like_MBL-fold"/>
    <property type="match status" value="1"/>
</dbReference>
<dbReference type="SMART" id="SM00849">
    <property type="entry name" value="Lactamase_B"/>
    <property type="match status" value="1"/>
</dbReference>
<reference evidence="2 3" key="1">
    <citation type="submission" date="2017-11" db="EMBL/GenBank/DDBJ databases">
        <title>Isolation and Characterization of Family Methanocellaceae Species from Potential Methane Hydrate Area Offshore Southwestern Taiwan.</title>
        <authorList>
            <person name="Zhang W.-L."/>
            <person name="Chen W.-C."/>
            <person name="Lai M.-C."/>
            <person name="Chen S.-C."/>
        </authorList>
    </citation>
    <scope>NUCLEOTIDE SEQUENCE [LARGE SCALE GENOMIC DNA]</scope>
    <source>
        <strain evidence="2 3">CWC-04</strain>
    </source>
</reference>
<dbReference type="SUPFAM" id="SSF56281">
    <property type="entry name" value="Metallo-hydrolase/oxidoreductase"/>
    <property type="match status" value="1"/>
</dbReference>
<name>A0AAP2RG35_9EURY</name>
<dbReference type="InterPro" id="IPR001279">
    <property type="entry name" value="Metallo-B-lactamas"/>
</dbReference>
<dbReference type="PANTHER" id="PTHR13754">
    <property type="entry name" value="METALLO-BETA-LACTAMASE SUPERFAMILY PROTEIN"/>
    <property type="match status" value="1"/>
</dbReference>
<proteinExistence type="predicted"/>
<keyword evidence="3" id="KW-1185">Reference proteome</keyword>
<dbReference type="RefSeq" id="WP_230742448.1">
    <property type="nucleotide sequence ID" value="NZ_PGCK01000009.1"/>
</dbReference>
<protein>
    <submittedName>
        <fullName evidence="2">MBL fold metallo-hydrolase</fullName>
    </submittedName>
</protein>
<dbReference type="GO" id="GO:0016740">
    <property type="term" value="F:transferase activity"/>
    <property type="evidence" value="ECO:0007669"/>
    <property type="project" value="TreeGrafter"/>
</dbReference>